<organism evidence="1 2">
    <name type="scientific">Caballeronia sordidicola</name>
    <name type="common">Burkholderia sordidicola</name>
    <dbReference type="NCBI Taxonomy" id="196367"/>
    <lineage>
        <taxon>Bacteria</taxon>
        <taxon>Pseudomonadati</taxon>
        <taxon>Pseudomonadota</taxon>
        <taxon>Betaproteobacteria</taxon>
        <taxon>Burkholderiales</taxon>
        <taxon>Burkholderiaceae</taxon>
        <taxon>Caballeronia</taxon>
    </lineage>
</organism>
<gene>
    <name evidence="1" type="ORF">PAMC26577_38670</name>
</gene>
<accession>A0A242M432</accession>
<dbReference type="AlphaFoldDB" id="A0A242M432"/>
<evidence type="ECO:0000313" key="2">
    <source>
        <dbReference type="Proteomes" id="UP000195221"/>
    </source>
</evidence>
<dbReference type="EMBL" id="NBTZ01000171">
    <property type="protein sequence ID" value="OTP65943.1"/>
    <property type="molecule type" value="Genomic_DNA"/>
</dbReference>
<reference evidence="1 2" key="1">
    <citation type="submission" date="2017-03" db="EMBL/GenBank/DDBJ databases">
        <title>Genome analysis of strain PAMC 26577.</title>
        <authorList>
            <person name="Oh H.-M."/>
            <person name="Yang J.-A."/>
        </authorList>
    </citation>
    <scope>NUCLEOTIDE SEQUENCE [LARGE SCALE GENOMIC DNA]</scope>
    <source>
        <strain evidence="1 2">PAMC 26577</strain>
    </source>
</reference>
<dbReference type="Proteomes" id="UP000195221">
    <property type="component" value="Unassembled WGS sequence"/>
</dbReference>
<proteinExistence type="predicted"/>
<name>A0A242M432_CABSO</name>
<protein>
    <submittedName>
        <fullName evidence="1">Uncharacterized protein</fullName>
    </submittedName>
</protein>
<sequence length="68" mass="7380">MTGRRTNGSINDALLQDVLTRVDEAINGLKPNMAIEVKARLISLVYLTASESGRVDPEVLNKAVQLIS</sequence>
<comment type="caution">
    <text evidence="1">The sequence shown here is derived from an EMBL/GenBank/DDBJ whole genome shotgun (WGS) entry which is preliminary data.</text>
</comment>
<evidence type="ECO:0000313" key="1">
    <source>
        <dbReference type="EMBL" id="OTP65943.1"/>
    </source>
</evidence>